<keyword evidence="3" id="KW-1185">Reference proteome</keyword>
<dbReference type="Pfam" id="PF08486">
    <property type="entry name" value="SpoIID"/>
    <property type="match status" value="1"/>
</dbReference>
<dbReference type="KEGG" id="pfer:IRI77_05880"/>
<dbReference type="AlphaFoldDB" id="A0A7S7NTE9"/>
<evidence type="ECO:0000313" key="2">
    <source>
        <dbReference type="EMBL" id="QOY89480.1"/>
    </source>
</evidence>
<proteinExistence type="predicted"/>
<evidence type="ECO:0000313" key="3">
    <source>
        <dbReference type="Proteomes" id="UP000593892"/>
    </source>
</evidence>
<dbReference type="EMBL" id="CP063849">
    <property type="protein sequence ID" value="QOY89480.1"/>
    <property type="molecule type" value="Genomic_DNA"/>
</dbReference>
<accession>A0A7S7NTE9</accession>
<dbReference type="InterPro" id="IPR013693">
    <property type="entry name" value="SpoIID/LytB_N"/>
</dbReference>
<name>A0A7S7NTE9_PALFE</name>
<dbReference type="NCBIfam" id="TIGR02669">
    <property type="entry name" value="SpoIID_LytB"/>
    <property type="match status" value="1"/>
</dbReference>
<sequence>MVAALRILALILLVWPVVAQTARVRLADKGIVHVNLEEYVGWVIAGEAGGMKSDEALKAMAVVIRTYARVNRNRHNSEGFDYCETTHCQDARVGAVTARLRAAVEATEGVILWSNGRPATVFYTGHCGGKTAAAAEIWPTARRSYLPSQEDTYCLSAGRNPWTAKIAWTDLSRMLGLPGLQEMEVQTRTASGRALALRTNRGLVNAERLHLLVGRELGWNLLRSRNYDVEVSGKQAVFRGYGTGHGVGLCQIGAEQRGKAGMKWEQILQAYFPGTRAGIAATDIQWQILRGERVDIWSAGTPGDEALPAKADRALAEAERLTGLKVLKRPIVRVYPTVVVYRDSTGESGKVAAVTRGRVIHMQPRSESALKHEMLHVALGLNSRTPLALWLDEGLADYLGNGLTHPAERARVDALVKKNSLQWVLDNREQIK</sequence>
<dbReference type="Proteomes" id="UP000593892">
    <property type="component" value="Chromosome"/>
</dbReference>
<feature type="domain" description="Sporulation stage II protein D amidase enhancer LytB N-terminal" evidence="1">
    <location>
        <begin position="31"/>
        <end position="112"/>
    </location>
</feature>
<evidence type="ECO:0000259" key="1">
    <source>
        <dbReference type="Pfam" id="PF08486"/>
    </source>
</evidence>
<dbReference type="RefSeq" id="WP_194451142.1">
    <property type="nucleotide sequence ID" value="NZ_CP063849.1"/>
</dbReference>
<gene>
    <name evidence="2" type="ORF">IRI77_05880</name>
</gene>
<organism evidence="2 3">
    <name type="scientific">Paludibaculum fermentans</name>
    <dbReference type="NCBI Taxonomy" id="1473598"/>
    <lineage>
        <taxon>Bacteria</taxon>
        <taxon>Pseudomonadati</taxon>
        <taxon>Acidobacteriota</taxon>
        <taxon>Terriglobia</taxon>
        <taxon>Bryobacterales</taxon>
        <taxon>Bryobacteraceae</taxon>
        <taxon>Paludibaculum</taxon>
    </lineage>
</organism>
<dbReference type="GO" id="GO:0030435">
    <property type="term" value="P:sporulation resulting in formation of a cellular spore"/>
    <property type="evidence" value="ECO:0007669"/>
    <property type="project" value="InterPro"/>
</dbReference>
<dbReference type="InterPro" id="IPR013486">
    <property type="entry name" value="SpoIID/LytB"/>
</dbReference>
<reference evidence="2 3" key="1">
    <citation type="submission" date="2020-10" db="EMBL/GenBank/DDBJ databases">
        <title>Complete genome sequence of Paludibaculum fermentans P105T, a facultatively anaerobic acidobacterium capable of dissimilatory Fe(III) reduction.</title>
        <authorList>
            <person name="Dedysh S.N."/>
            <person name="Beletsky A.V."/>
            <person name="Kulichevskaya I.S."/>
            <person name="Mardanov A.V."/>
            <person name="Ravin N.V."/>
        </authorList>
    </citation>
    <scope>NUCLEOTIDE SEQUENCE [LARGE SCALE GENOMIC DNA]</scope>
    <source>
        <strain evidence="2 3">P105</strain>
    </source>
</reference>
<protein>
    <submittedName>
        <fullName evidence="2">SpoIID/LytB domain-containing protein</fullName>
    </submittedName>
</protein>